<protein>
    <recommendedName>
        <fullName evidence="2 9">Heme chaperone HemW</fullName>
    </recommendedName>
</protein>
<dbReference type="InterPro" id="IPR010723">
    <property type="entry name" value="HemN_C"/>
</dbReference>
<keyword evidence="3 9" id="KW-0349">Heme</keyword>
<dbReference type="SUPFAM" id="SSF102114">
    <property type="entry name" value="Radical SAM enzymes"/>
    <property type="match status" value="1"/>
</dbReference>
<dbReference type="PANTHER" id="PTHR13932:SF5">
    <property type="entry name" value="RADICAL S-ADENOSYL METHIONINE DOMAIN-CONTAINING PROTEIN 1, MITOCHONDRIAL"/>
    <property type="match status" value="1"/>
</dbReference>
<dbReference type="AlphaFoldDB" id="A0A1U7M809"/>
<keyword evidence="8 9" id="KW-0143">Chaperone</keyword>
<dbReference type="InterPro" id="IPR013785">
    <property type="entry name" value="Aldolase_TIM"/>
</dbReference>
<evidence type="ECO:0000256" key="1">
    <source>
        <dbReference type="ARBA" id="ARBA00006100"/>
    </source>
</evidence>
<feature type="domain" description="Radical SAM core" evidence="10">
    <location>
        <begin position="1"/>
        <end position="234"/>
    </location>
</feature>
<reference evidence="11 12" key="1">
    <citation type="submission" date="2016-02" db="EMBL/GenBank/DDBJ databases">
        <title>Genome sequence of Tissierella creatinophila DSM 6911.</title>
        <authorList>
            <person name="Poehlein A."/>
            <person name="Daniel R."/>
        </authorList>
    </citation>
    <scope>NUCLEOTIDE SEQUENCE [LARGE SCALE GENOMIC DNA]</scope>
    <source>
        <strain evidence="11 12">DSM 6911</strain>
    </source>
</reference>
<dbReference type="GO" id="GO:0051539">
    <property type="term" value="F:4 iron, 4 sulfur cluster binding"/>
    <property type="evidence" value="ECO:0007669"/>
    <property type="project" value="UniProtKB-UniRule"/>
</dbReference>
<keyword evidence="7 9" id="KW-0411">Iron-sulfur</keyword>
<comment type="function">
    <text evidence="9">Probably acts as a heme chaperone, transferring heme to an unknown acceptor. Binds one molecule of heme per monomer, possibly covalently. Binds 1 [4Fe-4S] cluster. The cluster is coordinated with 3 cysteines and an exchangeable S-adenosyl-L-methionine.</text>
</comment>
<evidence type="ECO:0000313" key="11">
    <source>
        <dbReference type="EMBL" id="OLS03390.1"/>
    </source>
</evidence>
<proteinExistence type="inferred from homology"/>
<dbReference type="GO" id="GO:0006779">
    <property type="term" value="P:porphyrin-containing compound biosynthetic process"/>
    <property type="evidence" value="ECO:0007669"/>
    <property type="project" value="InterPro"/>
</dbReference>
<gene>
    <name evidence="11" type="primary">hemN_1</name>
    <name evidence="11" type="ORF">TICRE_06200</name>
</gene>
<comment type="caution">
    <text evidence="11">The sequence shown here is derived from an EMBL/GenBank/DDBJ whole genome shotgun (WGS) entry which is preliminary data.</text>
</comment>
<accession>A0A1U7M809</accession>
<dbReference type="Pfam" id="PF06969">
    <property type="entry name" value="HemN_C"/>
    <property type="match status" value="1"/>
</dbReference>
<evidence type="ECO:0000256" key="5">
    <source>
        <dbReference type="ARBA" id="ARBA00022723"/>
    </source>
</evidence>
<keyword evidence="9" id="KW-0963">Cytoplasm</keyword>
<dbReference type="SMART" id="SM00729">
    <property type="entry name" value="Elp3"/>
    <property type="match status" value="1"/>
</dbReference>
<evidence type="ECO:0000256" key="6">
    <source>
        <dbReference type="ARBA" id="ARBA00023004"/>
    </source>
</evidence>
<dbReference type="RefSeq" id="WP_075725020.1">
    <property type="nucleotide sequence ID" value="NZ_LTDM01000008.1"/>
</dbReference>
<keyword evidence="4 9" id="KW-0949">S-adenosyl-L-methionine</keyword>
<evidence type="ECO:0000259" key="10">
    <source>
        <dbReference type="PROSITE" id="PS51918"/>
    </source>
</evidence>
<dbReference type="Gene3D" id="3.20.20.70">
    <property type="entry name" value="Aldolase class I"/>
    <property type="match status" value="1"/>
</dbReference>
<dbReference type="CDD" id="cd01335">
    <property type="entry name" value="Radical_SAM"/>
    <property type="match status" value="1"/>
</dbReference>
<dbReference type="InterPro" id="IPR006638">
    <property type="entry name" value="Elp3/MiaA/NifB-like_rSAM"/>
</dbReference>
<sequence>MKEIGLYIHIPFCKSKCYYCDFTSFSNQENIVEKYIENLVKELSIYKEIIKEDRIKTIFIGGGTPSYIDEKHIEQILKFIRANFNIETLEEVTIEINPGTLDIKKAKVYKNAGINRISMGVQTLNDTHLKNIGRIHTQKEFYDSYDILRKAGFTNINVDFIFGLPDETIEDVEENLKAIESLKPEHVSYYGLILEKDTPLYRLNKNNKLNLPSESQEREMYHLIKKRLKNMGYRHYEISNFALKEKECKHNILYWTIEPYIGVGLSSHSYLNNRRFWNRDNFKDYFIDLNKGILPIEGGEDTNRDMEIAEFSIMSLRLIEGIDKKRFKERFKKDIKYYFKQIINKHLKDGLIVEDDNFIKLTSKGLDLSNLVEIDFLL</sequence>
<dbReference type="GO" id="GO:0046872">
    <property type="term" value="F:metal ion binding"/>
    <property type="evidence" value="ECO:0007669"/>
    <property type="project" value="UniProtKB-UniRule"/>
</dbReference>
<dbReference type="InterPro" id="IPR004559">
    <property type="entry name" value="HemW-like"/>
</dbReference>
<dbReference type="EMBL" id="LTDM01000008">
    <property type="protein sequence ID" value="OLS03390.1"/>
    <property type="molecule type" value="Genomic_DNA"/>
</dbReference>
<dbReference type="SFLD" id="SFLDF00288">
    <property type="entry name" value="HemN-like__clustered_with_nucl"/>
    <property type="match status" value="1"/>
</dbReference>
<dbReference type="SFLD" id="SFLDG01082">
    <property type="entry name" value="B12-binding_domain_containing"/>
    <property type="match status" value="1"/>
</dbReference>
<dbReference type="SFLD" id="SFLDF00562">
    <property type="entry name" value="HemN-like__clustered_with_heat"/>
    <property type="match status" value="1"/>
</dbReference>
<evidence type="ECO:0000256" key="3">
    <source>
        <dbReference type="ARBA" id="ARBA00022617"/>
    </source>
</evidence>
<dbReference type="Proteomes" id="UP000186112">
    <property type="component" value="Unassembled WGS sequence"/>
</dbReference>
<organism evidence="11 12">
    <name type="scientific">Tissierella creatinophila DSM 6911</name>
    <dbReference type="NCBI Taxonomy" id="1123403"/>
    <lineage>
        <taxon>Bacteria</taxon>
        <taxon>Bacillati</taxon>
        <taxon>Bacillota</taxon>
        <taxon>Tissierellia</taxon>
        <taxon>Tissierellales</taxon>
        <taxon>Tissierellaceae</taxon>
        <taxon>Tissierella</taxon>
    </lineage>
</organism>
<name>A0A1U7M809_TISCR</name>
<dbReference type="SFLD" id="SFLDS00029">
    <property type="entry name" value="Radical_SAM"/>
    <property type="match status" value="1"/>
</dbReference>
<dbReference type="OrthoDB" id="9808022at2"/>
<dbReference type="InterPro" id="IPR007197">
    <property type="entry name" value="rSAM"/>
</dbReference>
<dbReference type="PANTHER" id="PTHR13932">
    <property type="entry name" value="COPROPORPHYRINIGEN III OXIDASE"/>
    <property type="match status" value="1"/>
</dbReference>
<keyword evidence="5 9" id="KW-0479">Metal-binding</keyword>
<keyword evidence="9" id="KW-0004">4Fe-4S</keyword>
<evidence type="ECO:0000256" key="8">
    <source>
        <dbReference type="ARBA" id="ARBA00023186"/>
    </source>
</evidence>
<dbReference type="GO" id="GO:0005737">
    <property type="term" value="C:cytoplasm"/>
    <property type="evidence" value="ECO:0007669"/>
    <property type="project" value="UniProtKB-SubCell"/>
</dbReference>
<dbReference type="PROSITE" id="PS51918">
    <property type="entry name" value="RADICAL_SAM"/>
    <property type="match status" value="1"/>
</dbReference>
<evidence type="ECO:0000256" key="2">
    <source>
        <dbReference type="ARBA" id="ARBA00017228"/>
    </source>
</evidence>
<comment type="subcellular location">
    <subcellularLocation>
        <location evidence="9">Cytoplasm</location>
    </subcellularLocation>
</comment>
<keyword evidence="11" id="KW-0560">Oxidoreductase</keyword>
<dbReference type="Pfam" id="PF04055">
    <property type="entry name" value="Radical_SAM"/>
    <property type="match status" value="1"/>
</dbReference>
<evidence type="ECO:0000256" key="9">
    <source>
        <dbReference type="RuleBase" id="RU364116"/>
    </source>
</evidence>
<dbReference type="InterPro" id="IPR058240">
    <property type="entry name" value="rSAM_sf"/>
</dbReference>
<comment type="similarity">
    <text evidence="1">Belongs to the anaerobic coproporphyrinogen-III oxidase family. HemW subfamily.</text>
</comment>
<dbReference type="InterPro" id="IPR034505">
    <property type="entry name" value="Coproporphyrinogen-III_oxidase"/>
</dbReference>
<keyword evidence="12" id="KW-1185">Reference proteome</keyword>
<evidence type="ECO:0000256" key="4">
    <source>
        <dbReference type="ARBA" id="ARBA00022691"/>
    </source>
</evidence>
<keyword evidence="6 9" id="KW-0408">Iron</keyword>
<dbReference type="SFLD" id="SFLDG01065">
    <property type="entry name" value="anaerobic_coproporphyrinogen-I"/>
    <property type="match status" value="1"/>
</dbReference>
<evidence type="ECO:0000256" key="7">
    <source>
        <dbReference type="ARBA" id="ARBA00023014"/>
    </source>
</evidence>
<dbReference type="GO" id="GO:0004109">
    <property type="term" value="F:coproporphyrinogen oxidase activity"/>
    <property type="evidence" value="ECO:0007669"/>
    <property type="project" value="InterPro"/>
</dbReference>
<dbReference type="NCBIfam" id="TIGR00539">
    <property type="entry name" value="hemN_rel"/>
    <property type="match status" value="1"/>
</dbReference>
<evidence type="ECO:0000313" key="12">
    <source>
        <dbReference type="Proteomes" id="UP000186112"/>
    </source>
</evidence>